<dbReference type="PROSITE" id="PS50262">
    <property type="entry name" value="G_PROTEIN_RECEP_F1_2"/>
    <property type="match status" value="1"/>
</dbReference>
<evidence type="ECO:0000256" key="6">
    <source>
        <dbReference type="ARBA" id="ARBA00023136"/>
    </source>
</evidence>
<keyword evidence="4" id="KW-0970">Cilium biogenesis/degradation</keyword>
<dbReference type="EMBL" id="CADEAL010002835">
    <property type="protein sequence ID" value="CAB1442375.1"/>
    <property type="molecule type" value="Genomic_DNA"/>
</dbReference>
<feature type="transmembrane region" description="Helical" evidence="10">
    <location>
        <begin position="194"/>
        <end position="216"/>
    </location>
</feature>
<feature type="region of interest" description="Disordered" evidence="9">
    <location>
        <begin position="419"/>
        <end position="483"/>
    </location>
</feature>
<dbReference type="Proteomes" id="UP001153269">
    <property type="component" value="Unassembled WGS sequence"/>
</dbReference>
<keyword evidence="2" id="KW-1003">Cell membrane</keyword>
<evidence type="ECO:0000256" key="8">
    <source>
        <dbReference type="ARBA" id="ARBA00070815"/>
    </source>
</evidence>
<keyword evidence="5 10" id="KW-1133">Transmembrane helix</keyword>
<dbReference type="AlphaFoldDB" id="A0A9N7V3W2"/>
<evidence type="ECO:0000256" key="2">
    <source>
        <dbReference type="ARBA" id="ARBA00022475"/>
    </source>
</evidence>
<dbReference type="GO" id="GO:0004930">
    <property type="term" value="F:G protein-coupled receptor activity"/>
    <property type="evidence" value="ECO:0007669"/>
    <property type="project" value="InterPro"/>
</dbReference>
<evidence type="ECO:0000256" key="5">
    <source>
        <dbReference type="ARBA" id="ARBA00022989"/>
    </source>
</evidence>
<reference evidence="12" key="1">
    <citation type="submission" date="2020-03" db="EMBL/GenBank/DDBJ databases">
        <authorList>
            <person name="Weist P."/>
        </authorList>
    </citation>
    <scope>NUCLEOTIDE SEQUENCE</scope>
</reference>
<dbReference type="GO" id="GO:0042277">
    <property type="term" value="F:peptide binding"/>
    <property type="evidence" value="ECO:0007669"/>
    <property type="project" value="TreeGrafter"/>
</dbReference>
<feature type="transmembrane region" description="Helical" evidence="10">
    <location>
        <begin position="261"/>
        <end position="286"/>
    </location>
</feature>
<dbReference type="Pfam" id="PF00001">
    <property type="entry name" value="7tm_1"/>
    <property type="match status" value="1"/>
</dbReference>
<keyword evidence="7" id="KW-0675">Receptor</keyword>
<evidence type="ECO:0000313" key="12">
    <source>
        <dbReference type="EMBL" id="CAB1442375.1"/>
    </source>
</evidence>
<name>A0A9N7V3W2_PLEPL</name>
<evidence type="ECO:0000256" key="10">
    <source>
        <dbReference type="SAM" id="Phobius"/>
    </source>
</evidence>
<dbReference type="FunFam" id="1.20.1070.10:FF:000116">
    <property type="entry name" value="probable G-protein coupled receptor 22"/>
    <property type="match status" value="1"/>
</dbReference>
<sequence length="652" mass="70656">MCAALNHHGVLHRHAHLGAYNAAHLLVFLDGLHPPQLIDHVVIWDDVSFHRAAQVAWRCKVYERNPQDRVPLLQAMEEACGNPESELCSLWTVAPGGAAAEHELCCATGGTLLTNAHTGGGHGSLSARLQPQSAVIKLLFIPASWELISASADWVGTVAGLEGTGVLQEEGGGGSSSSPVSWYMPYSLGFQVSLTAFLMLELVLGFSSNLTVLVLYCSQSKLVDSVSNMVTVNLHILDVAVCVLCLPLTLVVVVLPPGPNLALLCCFHEACVTFASISTAINILVISLDRYDISVRPANRMLTTRRAALLLAAVWVTSVAVFFIPFLEVQWSSEEGSEEKGQALPMSLSSHSTTVGPAWRNLTLLCIGGQGYHTSLGMHYHLILQVPIFFTTVAVMLFTYSRILRALNIRIGSHMKKTQRFRGPSCSGSHKRQKKKKAGLTVIDGGELGGEQSNTDGTKQLCHPPLIPSPSPTPTATSPPALSSSAPLVISEMGAATPMPATMGVQASVSAIIALRRAVRRHRDRRERQRRVFRMSLIIITTFLGCWAPLSVTNLLILGIGPSDALISLRLWFLALAYGTTVSHPLLYAFTRQKLRRALRAKVKKRVVSLLQVDPSPGGTIIHNSWVENRKTTRQVRLEASEGTDRCQAEAL</sequence>
<dbReference type="GO" id="GO:0030030">
    <property type="term" value="P:cell projection organization"/>
    <property type="evidence" value="ECO:0007669"/>
    <property type="project" value="UniProtKB-KW"/>
</dbReference>
<feature type="transmembrane region" description="Helical" evidence="10">
    <location>
        <begin position="532"/>
        <end position="550"/>
    </location>
</feature>
<gene>
    <name evidence="12" type="ORF">PLEPLA_LOCUS30047</name>
</gene>
<dbReference type="InterPro" id="IPR017452">
    <property type="entry name" value="GPCR_Rhodpsn_7TM"/>
</dbReference>
<feature type="compositionally biased region" description="Basic residues" evidence="9">
    <location>
        <begin position="429"/>
        <end position="438"/>
    </location>
</feature>
<keyword evidence="13" id="KW-1185">Reference proteome</keyword>
<dbReference type="PANTHER" id="PTHR24241:SF127">
    <property type="entry name" value="G-PROTEIN COUPLED RECEPTOR 22-RELATED"/>
    <property type="match status" value="1"/>
</dbReference>
<evidence type="ECO:0000256" key="9">
    <source>
        <dbReference type="SAM" id="MobiDB-lite"/>
    </source>
</evidence>
<evidence type="ECO:0000259" key="11">
    <source>
        <dbReference type="PROSITE" id="PS50262"/>
    </source>
</evidence>
<organism evidence="12 13">
    <name type="scientific">Pleuronectes platessa</name>
    <name type="common">European plaice</name>
    <dbReference type="NCBI Taxonomy" id="8262"/>
    <lineage>
        <taxon>Eukaryota</taxon>
        <taxon>Metazoa</taxon>
        <taxon>Chordata</taxon>
        <taxon>Craniata</taxon>
        <taxon>Vertebrata</taxon>
        <taxon>Euteleostomi</taxon>
        <taxon>Actinopterygii</taxon>
        <taxon>Neopterygii</taxon>
        <taxon>Teleostei</taxon>
        <taxon>Neoteleostei</taxon>
        <taxon>Acanthomorphata</taxon>
        <taxon>Carangaria</taxon>
        <taxon>Pleuronectiformes</taxon>
        <taxon>Pleuronectoidei</taxon>
        <taxon>Pleuronectidae</taxon>
        <taxon>Pleuronectes</taxon>
    </lineage>
</organism>
<protein>
    <recommendedName>
        <fullName evidence="8">G-protein coupled receptor 22</fullName>
    </recommendedName>
</protein>
<evidence type="ECO:0000313" key="13">
    <source>
        <dbReference type="Proteomes" id="UP001153269"/>
    </source>
</evidence>
<evidence type="ECO:0000256" key="3">
    <source>
        <dbReference type="ARBA" id="ARBA00022692"/>
    </source>
</evidence>
<dbReference type="CDD" id="cd00637">
    <property type="entry name" value="7tm_classA_rhodopsin-like"/>
    <property type="match status" value="1"/>
</dbReference>
<evidence type="ECO:0000256" key="4">
    <source>
        <dbReference type="ARBA" id="ARBA00022794"/>
    </source>
</evidence>
<feature type="transmembrane region" description="Helical" evidence="10">
    <location>
        <begin position="307"/>
        <end position="327"/>
    </location>
</feature>
<keyword evidence="6 10" id="KW-0472">Membrane</keyword>
<feature type="transmembrane region" description="Helical" evidence="10">
    <location>
        <begin position="382"/>
        <end position="400"/>
    </location>
</feature>
<comment type="subcellular location">
    <subcellularLocation>
        <location evidence="1">Cell membrane</location>
        <topology evidence="1">Multi-pass membrane protein</topology>
    </subcellularLocation>
</comment>
<dbReference type="FunFam" id="1.20.1070.10:FF:000084">
    <property type="entry name" value="Probable G-protein coupled receptor 22"/>
    <property type="match status" value="1"/>
</dbReference>
<dbReference type="GO" id="GO:0032870">
    <property type="term" value="P:cellular response to hormone stimulus"/>
    <property type="evidence" value="ECO:0007669"/>
    <property type="project" value="TreeGrafter"/>
</dbReference>
<dbReference type="GO" id="GO:0005886">
    <property type="term" value="C:plasma membrane"/>
    <property type="evidence" value="ECO:0007669"/>
    <property type="project" value="UniProtKB-SubCell"/>
</dbReference>
<feature type="domain" description="G-protein coupled receptors family 1 profile" evidence="11">
    <location>
        <begin position="208"/>
        <end position="588"/>
    </location>
</feature>
<dbReference type="PANTHER" id="PTHR24241">
    <property type="entry name" value="NEUROPEPTIDE RECEPTOR-RELATED G-PROTEIN COUPLED RECEPTOR"/>
    <property type="match status" value="1"/>
</dbReference>
<accession>A0A9N7V3W2</accession>
<feature type="transmembrane region" description="Helical" evidence="10">
    <location>
        <begin position="236"/>
        <end position="255"/>
    </location>
</feature>
<dbReference type="InterPro" id="IPR000276">
    <property type="entry name" value="GPCR_Rhodpsn"/>
</dbReference>
<dbReference type="Gene3D" id="1.20.1070.10">
    <property type="entry name" value="Rhodopsin 7-helix transmembrane proteins"/>
    <property type="match status" value="2"/>
</dbReference>
<evidence type="ECO:0000256" key="1">
    <source>
        <dbReference type="ARBA" id="ARBA00004651"/>
    </source>
</evidence>
<dbReference type="SUPFAM" id="SSF81321">
    <property type="entry name" value="Family A G protein-coupled receptor-like"/>
    <property type="match status" value="1"/>
</dbReference>
<dbReference type="PRINTS" id="PR00237">
    <property type="entry name" value="GPCRRHODOPSN"/>
</dbReference>
<keyword evidence="3 10" id="KW-0812">Transmembrane</keyword>
<evidence type="ECO:0000256" key="7">
    <source>
        <dbReference type="ARBA" id="ARBA00023170"/>
    </source>
</evidence>
<feature type="compositionally biased region" description="Low complexity" evidence="9">
    <location>
        <begin position="474"/>
        <end position="483"/>
    </location>
</feature>
<comment type="caution">
    <text evidence="12">The sequence shown here is derived from an EMBL/GenBank/DDBJ whole genome shotgun (WGS) entry which is preliminary data.</text>
</comment>
<proteinExistence type="predicted"/>
<feature type="transmembrane region" description="Helical" evidence="10">
    <location>
        <begin position="570"/>
        <end position="590"/>
    </location>
</feature>